<keyword evidence="1" id="KW-1133">Transmembrane helix</keyword>
<evidence type="ECO:0000256" key="1">
    <source>
        <dbReference type="SAM" id="Phobius"/>
    </source>
</evidence>
<evidence type="ECO:0008006" key="4">
    <source>
        <dbReference type="Google" id="ProtNLM"/>
    </source>
</evidence>
<proteinExistence type="predicted"/>
<comment type="caution">
    <text evidence="2">The sequence shown here is derived from an EMBL/GenBank/DDBJ whole genome shotgun (WGS) entry which is preliminary data.</text>
</comment>
<organism evidence="2 3">
    <name type="scientific">Chrysosporum bergii ANA360D</name>
    <dbReference type="NCBI Taxonomy" id="617107"/>
    <lineage>
        <taxon>Bacteria</taxon>
        <taxon>Bacillati</taxon>
        <taxon>Cyanobacteriota</taxon>
        <taxon>Cyanophyceae</taxon>
        <taxon>Nostocales</taxon>
        <taxon>Nodulariaceae</taxon>
        <taxon>Chrysosporum</taxon>
    </lineage>
</organism>
<keyword evidence="3" id="KW-1185">Reference proteome</keyword>
<dbReference type="EMBL" id="JANQDH010000078">
    <property type="protein sequence ID" value="MDH6061122.1"/>
    <property type="molecule type" value="Genomic_DNA"/>
</dbReference>
<sequence>MSIEGKSLKVMIEHNQSLGNKPNQVKETNIQSRLIGSSKIFICLLTRHPGLLLTGLLTMTMGTAALAVYSLSYVGDVSKPEPEEVPVIVEKPIITSSENSNPTPLWLVVAIALSCASGCLIIFRLVNSPDQYQPPGKPIKSNSPSRRLRATYQPELKPESLNSSPVFVPLQPLKPVVSTAKLESRVRVTSPEHRHRVDKTQETLADLMDIRKKSSLSTILQKH</sequence>
<evidence type="ECO:0000313" key="2">
    <source>
        <dbReference type="EMBL" id="MDH6061122.1"/>
    </source>
</evidence>
<gene>
    <name evidence="2" type="ORF">NWP17_11845</name>
</gene>
<reference evidence="2 3" key="1">
    <citation type="journal article" date="2023" name="J. Phycol.">
        <title>Chrysosporum ovalisporum is synonymous with the true-branching cyanobacterium Umezakia natans (Nostocales/Aphanizomenonaceae).</title>
        <authorList>
            <person name="McGregor G.B."/>
            <person name="Sendall B.C."/>
            <person name="Niiyama Y."/>
            <person name="Tuji A."/>
            <person name="Willis A."/>
        </authorList>
    </citation>
    <scope>NUCLEOTIDE SEQUENCE [LARGE SCALE GENOMIC DNA]</scope>
    <source>
        <strain evidence="2 3">ANA360D</strain>
    </source>
</reference>
<feature type="transmembrane region" description="Helical" evidence="1">
    <location>
        <begin position="105"/>
        <end position="126"/>
    </location>
</feature>
<dbReference type="AlphaFoldDB" id="A0AA43KC71"/>
<name>A0AA43KC71_9CYAN</name>
<dbReference type="RefSeq" id="WP_280655105.1">
    <property type="nucleotide sequence ID" value="NZ_JANQDH010000078.1"/>
</dbReference>
<evidence type="ECO:0000313" key="3">
    <source>
        <dbReference type="Proteomes" id="UP001159387"/>
    </source>
</evidence>
<accession>A0AA43KC71</accession>
<keyword evidence="1" id="KW-0472">Membrane</keyword>
<dbReference type="Proteomes" id="UP001159387">
    <property type="component" value="Unassembled WGS sequence"/>
</dbReference>
<keyword evidence="1" id="KW-0812">Transmembrane</keyword>
<feature type="transmembrane region" description="Helical" evidence="1">
    <location>
        <begin position="51"/>
        <end position="71"/>
    </location>
</feature>
<protein>
    <recommendedName>
        <fullName evidence="4">Transmembrane protein</fullName>
    </recommendedName>
</protein>